<evidence type="ECO:0000313" key="3">
    <source>
        <dbReference type="WBParaSite" id="SCUD_0000013801-mRNA-1"/>
    </source>
</evidence>
<reference evidence="3" key="1">
    <citation type="submission" date="2016-06" db="UniProtKB">
        <authorList>
            <consortium name="WormBaseParasite"/>
        </authorList>
    </citation>
    <scope>IDENTIFICATION</scope>
</reference>
<name>A0A183JBT4_9TREM</name>
<protein>
    <submittedName>
        <fullName evidence="3">C2 domain-containing protein</fullName>
    </submittedName>
</protein>
<organism evidence="3">
    <name type="scientific">Schistosoma curassoni</name>
    <dbReference type="NCBI Taxonomy" id="6186"/>
    <lineage>
        <taxon>Eukaryota</taxon>
        <taxon>Metazoa</taxon>
        <taxon>Spiralia</taxon>
        <taxon>Lophotrochozoa</taxon>
        <taxon>Platyhelminthes</taxon>
        <taxon>Trematoda</taxon>
        <taxon>Digenea</taxon>
        <taxon>Strigeidida</taxon>
        <taxon>Schistosomatoidea</taxon>
        <taxon>Schistosomatidae</taxon>
        <taxon>Schistosoma</taxon>
    </lineage>
</organism>
<dbReference type="SUPFAM" id="SSF49562">
    <property type="entry name" value="C2 domain (Calcium/lipid-binding domain, CaLB)"/>
    <property type="match status" value="1"/>
</dbReference>
<dbReference type="EMBL" id="UZAK01000075">
    <property type="protein sequence ID" value="VDO59785.1"/>
    <property type="molecule type" value="Genomic_DNA"/>
</dbReference>
<dbReference type="Proteomes" id="UP000279833">
    <property type="component" value="Unassembled WGS sequence"/>
</dbReference>
<reference evidence="1 2" key="2">
    <citation type="submission" date="2018-11" db="EMBL/GenBank/DDBJ databases">
        <authorList>
            <consortium name="Pathogen Informatics"/>
        </authorList>
    </citation>
    <scope>NUCLEOTIDE SEQUENCE [LARGE SCALE GENOMIC DNA]</scope>
    <source>
        <strain evidence="1">Dakar</strain>
        <strain evidence="2">Dakar, Senegal</strain>
    </source>
</reference>
<accession>A0A183JBT4</accession>
<proteinExistence type="predicted"/>
<dbReference type="Gene3D" id="2.60.40.150">
    <property type="entry name" value="C2 domain"/>
    <property type="match status" value="1"/>
</dbReference>
<evidence type="ECO:0000313" key="1">
    <source>
        <dbReference type="EMBL" id="VDO59785.1"/>
    </source>
</evidence>
<dbReference type="AlphaFoldDB" id="A0A183JBT4"/>
<dbReference type="WBParaSite" id="SCUD_0000013801-mRNA-1">
    <property type="protein sequence ID" value="SCUD_0000013801-mRNA-1"/>
    <property type="gene ID" value="SCUD_0000013801"/>
</dbReference>
<sequence length="106" mass="12325">MYLFSMFLGQKQKTKVIDDDLNPIWNEVDNNYSTKLNIQSNSFLYQIGNNNRFKRKAFSCFGQRIDQSNGFRQSYTRQVSVLSTTAEVPICVVLQNKKHQDTMVSC</sequence>
<dbReference type="InterPro" id="IPR035892">
    <property type="entry name" value="C2_domain_sf"/>
</dbReference>
<evidence type="ECO:0000313" key="2">
    <source>
        <dbReference type="Proteomes" id="UP000279833"/>
    </source>
</evidence>
<dbReference type="STRING" id="6186.A0A183JBT4"/>
<keyword evidence="2" id="KW-1185">Reference proteome</keyword>
<gene>
    <name evidence="1" type="ORF">SCUD_LOCUS139</name>
</gene>